<reference evidence="2" key="1">
    <citation type="journal article" date="2021" name="Front. Microbiol.">
        <title>Comprehensive Comparative Genomics and Phenotyping of Methylobacterium Species.</title>
        <authorList>
            <person name="Alessa O."/>
            <person name="Ogura Y."/>
            <person name="Fujitani Y."/>
            <person name="Takami H."/>
            <person name="Hayashi T."/>
            <person name="Sahin N."/>
            <person name="Tani A."/>
        </authorList>
    </citation>
    <scope>NUCLEOTIDE SEQUENCE</scope>
    <source>
        <strain evidence="2">DSM 19015</strain>
    </source>
</reference>
<dbReference type="PANTHER" id="PTHR43155:SF2">
    <property type="entry name" value="CYCLIC DI-GMP PHOSPHODIESTERASE PA4108"/>
    <property type="match status" value="1"/>
</dbReference>
<sequence>MTPEHFVLIVSDRPKEAGLLVRGIRKIIACRSVGPSSPMPADLPAVVVIDVGDDAAAGSWMTQLHALRLPCLHLARAPANEKEGSHPLGATRSLPVGSSRAVVLAALFDLIDALQQARIHQARRSVRASLVQGLAGQANVLIGSAFTAAQSGRPIDAAEVEAGTEVILEAISDCGIRAWLEIINRHDEQLYQHSLSVAGFAAAFALQLQLGRADQMRLAKAALLHDIGKAQIPKAILNKPGKLTPEEMAVMRTHPGAGADILARQGDFDAKILAVVRHHHEMLDGSGYPDGLAGEAIPDLVRLVTICDIHSALTERRAYREPLPHDEAHAIMRRMSTKLDGALLRAFSPIVLRSAGYALAD</sequence>
<reference evidence="2" key="2">
    <citation type="submission" date="2021-08" db="EMBL/GenBank/DDBJ databases">
        <authorList>
            <person name="Tani A."/>
            <person name="Ola A."/>
            <person name="Ogura Y."/>
            <person name="Katsura K."/>
            <person name="Hayashi T."/>
        </authorList>
    </citation>
    <scope>NUCLEOTIDE SEQUENCE</scope>
    <source>
        <strain evidence="2">DSM 19015</strain>
    </source>
</reference>
<dbReference type="NCBIfam" id="TIGR00277">
    <property type="entry name" value="HDIG"/>
    <property type="match status" value="1"/>
</dbReference>
<dbReference type="InterPro" id="IPR006675">
    <property type="entry name" value="HDIG_dom"/>
</dbReference>
<comment type="caution">
    <text evidence="2">The sequence shown here is derived from an EMBL/GenBank/DDBJ whole genome shotgun (WGS) entry which is preliminary data.</text>
</comment>
<dbReference type="InterPro" id="IPR037522">
    <property type="entry name" value="HD_GYP_dom"/>
</dbReference>
<dbReference type="PANTHER" id="PTHR43155">
    <property type="entry name" value="CYCLIC DI-GMP PHOSPHODIESTERASE PA4108-RELATED"/>
    <property type="match status" value="1"/>
</dbReference>
<dbReference type="RefSeq" id="WP_238246154.1">
    <property type="nucleotide sequence ID" value="NZ_BPQP01000075.1"/>
</dbReference>
<name>A0ABQ4S3T9_9HYPH</name>
<proteinExistence type="predicted"/>
<dbReference type="PROSITE" id="PS51832">
    <property type="entry name" value="HD_GYP"/>
    <property type="match status" value="1"/>
</dbReference>
<dbReference type="InterPro" id="IPR003607">
    <property type="entry name" value="HD/PDEase_dom"/>
</dbReference>
<dbReference type="CDD" id="cd00077">
    <property type="entry name" value="HDc"/>
    <property type="match status" value="1"/>
</dbReference>
<keyword evidence="3" id="KW-1185">Reference proteome</keyword>
<dbReference type="Gene3D" id="1.10.3210.10">
    <property type="entry name" value="Hypothetical protein af1432"/>
    <property type="match status" value="1"/>
</dbReference>
<accession>A0ABQ4S3T9</accession>
<protein>
    <recommendedName>
        <fullName evidence="1">HD-GYP domain-containing protein</fullName>
    </recommendedName>
</protein>
<evidence type="ECO:0000313" key="3">
    <source>
        <dbReference type="Proteomes" id="UP001055125"/>
    </source>
</evidence>
<dbReference type="SMART" id="SM00471">
    <property type="entry name" value="HDc"/>
    <property type="match status" value="1"/>
</dbReference>
<organism evidence="2 3">
    <name type="scientific">Methylobacterium iners</name>
    <dbReference type="NCBI Taxonomy" id="418707"/>
    <lineage>
        <taxon>Bacteria</taxon>
        <taxon>Pseudomonadati</taxon>
        <taxon>Pseudomonadota</taxon>
        <taxon>Alphaproteobacteria</taxon>
        <taxon>Hyphomicrobiales</taxon>
        <taxon>Methylobacteriaceae</taxon>
        <taxon>Methylobacterium</taxon>
    </lineage>
</organism>
<feature type="domain" description="HD-GYP" evidence="1">
    <location>
        <begin position="168"/>
        <end position="361"/>
    </location>
</feature>
<evidence type="ECO:0000313" key="2">
    <source>
        <dbReference type="EMBL" id="GJD97072.1"/>
    </source>
</evidence>
<dbReference type="Pfam" id="PF13487">
    <property type="entry name" value="HD_5"/>
    <property type="match status" value="1"/>
</dbReference>
<dbReference type="EMBL" id="BPQP01000075">
    <property type="protein sequence ID" value="GJD97072.1"/>
    <property type="molecule type" value="Genomic_DNA"/>
</dbReference>
<gene>
    <name evidence="2" type="ORF">OCOJLMKI_4300</name>
</gene>
<evidence type="ECO:0000259" key="1">
    <source>
        <dbReference type="PROSITE" id="PS51832"/>
    </source>
</evidence>
<dbReference type="Proteomes" id="UP001055125">
    <property type="component" value="Unassembled WGS sequence"/>
</dbReference>
<dbReference type="SUPFAM" id="SSF109604">
    <property type="entry name" value="HD-domain/PDEase-like"/>
    <property type="match status" value="1"/>
</dbReference>